<dbReference type="CDD" id="cd06551">
    <property type="entry name" value="LPLAT"/>
    <property type="match status" value="1"/>
</dbReference>
<dbReference type="PANTHER" id="PTHR10434">
    <property type="entry name" value="1-ACYL-SN-GLYCEROL-3-PHOSPHATE ACYLTRANSFERASE"/>
    <property type="match status" value="1"/>
</dbReference>
<evidence type="ECO:0000259" key="3">
    <source>
        <dbReference type="SMART" id="SM00563"/>
    </source>
</evidence>
<dbReference type="RefSeq" id="WP_135501479.1">
    <property type="nucleotide sequence ID" value="NZ_CP181055.1"/>
</dbReference>
<keyword evidence="2 4" id="KW-0012">Acyltransferase</keyword>
<dbReference type="AlphaFoldDB" id="A0A7W8CWS6"/>
<dbReference type="SUPFAM" id="SSF69593">
    <property type="entry name" value="Glycerol-3-phosphate (1)-acyltransferase"/>
    <property type="match status" value="1"/>
</dbReference>
<name>A0A7W8CWS6_9BACL</name>
<dbReference type="EMBL" id="JACHHE010000014">
    <property type="protein sequence ID" value="MBB5181864.1"/>
    <property type="molecule type" value="Genomic_DNA"/>
</dbReference>
<dbReference type="InterPro" id="IPR002123">
    <property type="entry name" value="Plipid/glycerol_acylTrfase"/>
</dbReference>
<keyword evidence="5" id="KW-1185">Reference proteome</keyword>
<dbReference type="GO" id="GO:0006654">
    <property type="term" value="P:phosphatidic acid biosynthetic process"/>
    <property type="evidence" value="ECO:0007669"/>
    <property type="project" value="TreeGrafter"/>
</dbReference>
<sequence>MIPAKKIYLFDKGFELYLNPLLRRSFSGLLGRGIQKPPSNPVIFIANHSSWWDGLLFFFLNRTVWKHDIHMMMDEKGLVQYSFFRFLGAFSINRAKPKDILASLQYAEKLLNSGKTVVLFPQGDEFHQEKRPLGFSAGITYLMERCPDIPVVPLSFYYSFRHAQKPEVWMLQGPAFRLADLSSTSRKNQTVEIEQLSTQQLDELKHFAVAEDTAAFVDLLKRRK</sequence>
<comment type="caution">
    <text evidence="4">The sequence shown here is derived from an EMBL/GenBank/DDBJ whole genome shotgun (WGS) entry which is preliminary data.</text>
</comment>
<proteinExistence type="predicted"/>
<evidence type="ECO:0000256" key="1">
    <source>
        <dbReference type="ARBA" id="ARBA00022679"/>
    </source>
</evidence>
<dbReference type="GO" id="GO:0005886">
    <property type="term" value="C:plasma membrane"/>
    <property type="evidence" value="ECO:0007669"/>
    <property type="project" value="TreeGrafter"/>
</dbReference>
<evidence type="ECO:0000256" key="2">
    <source>
        <dbReference type="ARBA" id="ARBA00023315"/>
    </source>
</evidence>
<dbReference type="SMART" id="SM00563">
    <property type="entry name" value="PlsC"/>
    <property type="match status" value="1"/>
</dbReference>
<gene>
    <name evidence="4" type="ORF">HNQ44_003339</name>
</gene>
<keyword evidence="1 4" id="KW-0808">Transferase</keyword>
<accession>A0A7W8CWS6</accession>
<reference evidence="4 5" key="1">
    <citation type="submission" date="2020-08" db="EMBL/GenBank/DDBJ databases">
        <title>Genomic Encyclopedia of Type Strains, Phase IV (KMG-IV): sequencing the most valuable type-strain genomes for metagenomic binning, comparative biology and taxonomic classification.</title>
        <authorList>
            <person name="Goeker M."/>
        </authorList>
    </citation>
    <scope>NUCLEOTIDE SEQUENCE [LARGE SCALE GENOMIC DNA]</scope>
    <source>
        <strain evidence="4 5">DSM 15895</strain>
    </source>
</reference>
<dbReference type="OrthoDB" id="152799at2"/>
<dbReference type="Pfam" id="PF01553">
    <property type="entry name" value="Acyltransferase"/>
    <property type="match status" value="1"/>
</dbReference>
<feature type="domain" description="Phospholipid/glycerol acyltransferase" evidence="3">
    <location>
        <begin position="42"/>
        <end position="159"/>
    </location>
</feature>
<evidence type="ECO:0000313" key="4">
    <source>
        <dbReference type="EMBL" id="MBB5181864.1"/>
    </source>
</evidence>
<organism evidence="4 5">
    <name type="scientific">Planococcus koreensis</name>
    <dbReference type="NCBI Taxonomy" id="112331"/>
    <lineage>
        <taxon>Bacteria</taxon>
        <taxon>Bacillati</taxon>
        <taxon>Bacillota</taxon>
        <taxon>Bacilli</taxon>
        <taxon>Bacillales</taxon>
        <taxon>Caryophanaceae</taxon>
        <taxon>Planococcus</taxon>
    </lineage>
</organism>
<dbReference type="GO" id="GO:0003841">
    <property type="term" value="F:1-acylglycerol-3-phosphate O-acyltransferase activity"/>
    <property type="evidence" value="ECO:0007669"/>
    <property type="project" value="TreeGrafter"/>
</dbReference>
<dbReference type="PANTHER" id="PTHR10434:SF11">
    <property type="entry name" value="1-ACYL-SN-GLYCEROL-3-PHOSPHATE ACYLTRANSFERASE"/>
    <property type="match status" value="1"/>
</dbReference>
<dbReference type="Proteomes" id="UP000525923">
    <property type="component" value="Unassembled WGS sequence"/>
</dbReference>
<protein>
    <submittedName>
        <fullName evidence="4">1-acyl-sn-glycerol-3-phosphate acyltransferase</fullName>
    </submittedName>
</protein>
<evidence type="ECO:0000313" key="5">
    <source>
        <dbReference type="Proteomes" id="UP000525923"/>
    </source>
</evidence>